<dbReference type="EMBL" id="FOJG01000002">
    <property type="protein sequence ID" value="SEW52505.1"/>
    <property type="molecule type" value="Genomic_DNA"/>
</dbReference>
<proteinExistence type="predicted"/>
<dbReference type="AlphaFoldDB" id="A0A1I0S8U8"/>
<dbReference type="RefSeq" id="WP_089898992.1">
    <property type="nucleotide sequence ID" value="NZ_FOJG01000002.1"/>
</dbReference>
<name>A0A1I0S8U8_9BACT</name>
<reference evidence="2" key="1">
    <citation type="submission" date="2016-10" db="EMBL/GenBank/DDBJ databases">
        <authorList>
            <person name="Varghese N."/>
            <person name="Submissions S."/>
        </authorList>
    </citation>
    <scope>NUCLEOTIDE SEQUENCE [LARGE SCALE GENOMIC DNA]</scope>
    <source>
        <strain evidence="2">DSM 3695</strain>
    </source>
</reference>
<dbReference type="PROSITE" id="PS51257">
    <property type="entry name" value="PROKAR_LIPOPROTEIN"/>
    <property type="match status" value="1"/>
</dbReference>
<sequence length="126" mass="14688">MKVLLPISLISIFFSCHLENPKFIRKQIQNKDISIEWYFYSRVTNNSPDFVVVEKDGIKKEIYKATWTILNVTLKDYNIILKVLGPSKNRVPIKHADEAVFGYKILLDTTGTYNEIRLIPDAIKER</sequence>
<evidence type="ECO:0008006" key="3">
    <source>
        <dbReference type="Google" id="ProtNLM"/>
    </source>
</evidence>
<organism evidence="1 2">
    <name type="scientific">Chitinophaga arvensicola</name>
    <dbReference type="NCBI Taxonomy" id="29529"/>
    <lineage>
        <taxon>Bacteria</taxon>
        <taxon>Pseudomonadati</taxon>
        <taxon>Bacteroidota</taxon>
        <taxon>Chitinophagia</taxon>
        <taxon>Chitinophagales</taxon>
        <taxon>Chitinophagaceae</taxon>
        <taxon>Chitinophaga</taxon>
    </lineage>
</organism>
<dbReference type="OrthoDB" id="1362562at2"/>
<evidence type="ECO:0000313" key="1">
    <source>
        <dbReference type="EMBL" id="SEW52505.1"/>
    </source>
</evidence>
<evidence type="ECO:0000313" key="2">
    <source>
        <dbReference type="Proteomes" id="UP000199310"/>
    </source>
</evidence>
<dbReference type="Proteomes" id="UP000199310">
    <property type="component" value="Unassembled WGS sequence"/>
</dbReference>
<keyword evidence="2" id="KW-1185">Reference proteome</keyword>
<accession>A0A1I0S8U8</accession>
<gene>
    <name evidence="1" type="ORF">SAMN04488122_4884</name>
</gene>
<protein>
    <recommendedName>
        <fullName evidence="3">Lipoprotein</fullName>
    </recommendedName>
</protein>